<reference evidence="2" key="1">
    <citation type="submission" date="2022-10" db="EMBL/GenBank/DDBJ databases">
        <title>Gaoshiqiia sediminis gen. nov., sp. nov., isolated from coastal sediment.</title>
        <authorList>
            <person name="Yu W.X."/>
            <person name="Mu D.S."/>
            <person name="Du J.Z."/>
            <person name="Liang Y.Q."/>
        </authorList>
    </citation>
    <scope>NUCLEOTIDE SEQUENCE</scope>
    <source>
        <strain evidence="2">A06</strain>
    </source>
</reference>
<comment type="caution">
    <text evidence="2">The sequence shown here is derived from an EMBL/GenBank/DDBJ whole genome shotgun (WGS) entry which is preliminary data.</text>
</comment>
<keyword evidence="1" id="KW-0472">Membrane</keyword>
<evidence type="ECO:0000313" key="2">
    <source>
        <dbReference type="EMBL" id="MCW0483443.1"/>
    </source>
</evidence>
<keyword evidence="1" id="KW-0812">Transmembrane</keyword>
<dbReference type="RefSeq" id="WP_282592045.1">
    <property type="nucleotide sequence ID" value="NZ_JAPAAF010000016.1"/>
</dbReference>
<protein>
    <submittedName>
        <fullName evidence="2">Uncharacterized protein</fullName>
    </submittedName>
</protein>
<proteinExistence type="predicted"/>
<dbReference type="EMBL" id="JAPAAF010000016">
    <property type="protein sequence ID" value="MCW0483443.1"/>
    <property type="molecule type" value="Genomic_DNA"/>
</dbReference>
<dbReference type="AlphaFoldDB" id="A0AA41YBW8"/>
<evidence type="ECO:0000256" key="1">
    <source>
        <dbReference type="SAM" id="Phobius"/>
    </source>
</evidence>
<keyword evidence="3" id="KW-1185">Reference proteome</keyword>
<sequence length="82" mass="9186">MEFLKLFLIALVLVAVAFAGLAIKILLEKKGKFPNLHIGSNKHMKQRGITCAQTFDKIEQSKARKKLTFKELNLIKDTPGSC</sequence>
<feature type="transmembrane region" description="Helical" evidence="1">
    <location>
        <begin position="6"/>
        <end position="27"/>
    </location>
</feature>
<accession>A0AA41YBW8</accession>
<dbReference type="Proteomes" id="UP001163821">
    <property type="component" value="Unassembled WGS sequence"/>
</dbReference>
<organism evidence="2 3">
    <name type="scientific">Gaoshiqia sediminis</name>
    <dbReference type="NCBI Taxonomy" id="2986998"/>
    <lineage>
        <taxon>Bacteria</taxon>
        <taxon>Pseudomonadati</taxon>
        <taxon>Bacteroidota</taxon>
        <taxon>Bacteroidia</taxon>
        <taxon>Marinilabiliales</taxon>
        <taxon>Prolixibacteraceae</taxon>
        <taxon>Gaoshiqia</taxon>
    </lineage>
</organism>
<name>A0AA41YBW8_9BACT</name>
<gene>
    <name evidence="2" type="ORF">N2K84_11930</name>
</gene>
<evidence type="ECO:0000313" key="3">
    <source>
        <dbReference type="Proteomes" id="UP001163821"/>
    </source>
</evidence>
<keyword evidence="1" id="KW-1133">Transmembrane helix</keyword>